<dbReference type="Proteomes" id="UP000466848">
    <property type="component" value="Chromosome"/>
</dbReference>
<dbReference type="EMBL" id="CP048649">
    <property type="protein sequence ID" value="QIB68263.1"/>
    <property type="molecule type" value="Genomic_DNA"/>
</dbReference>
<proteinExistence type="predicted"/>
<evidence type="ECO:0000313" key="2">
    <source>
        <dbReference type="Proteomes" id="UP000466848"/>
    </source>
</evidence>
<dbReference type="KEGG" id="abut:Ami103574_02565"/>
<name>A0A858BQZ5_9FIRM</name>
<sequence>MFPHTVTIYNKYKDGSTEKWQRTVLRGVFWDSSKGAITRKTGVSSADGLMMIVPMSLPGYKKPKEWADLEDKAGAWTLQGGDIAILGDISYEVVRSSKELLGYDDVLTITTVDTRNYGGDMAHFEVSGK</sequence>
<evidence type="ECO:0000313" key="1">
    <source>
        <dbReference type="EMBL" id="QIB68263.1"/>
    </source>
</evidence>
<organism evidence="1 2">
    <name type="scientific">Aminipila butyrica</name>
    <dbReference type="NCBI Taxonomy" id="433296"/>
    <lineage>
        <taxon>Bacteria</taxon>
        <taxon>Bacillati</taxon>
        <taxon>Bacillota</taxon>
        <taxon>Clostridia</taxon>
        <taxon>Peptostreptococcales</taxon>
        <taxon>Anaerovoracaceae</taxon>
        <taxon>Aminipila</taxon>
    </lineage>
</organism>
<dbReference type="RefSeq" id="WP_163065183.1">
    <property type="nucleotide sequence ID" value="NZ_CP048649.1"/>
</dbReference>
<reference evidence="1 2" key="1">
    <citation type="submission" date="2020-02" db="EMBL/GenBank/DDBJ databases">
        <authorList>
            <person name="Kim Y.B."/>
            <person name="Roh S.W."/>
        </authorList>
    </citation>
    <scope>NUCLEOTIDE SEQUENCE [LARGE SCALE GENOMIC DNA]</scope>
    <source>
        <strain evidence="1 2">DSM 103574</strain>
    </source>
</reference>
<accession>A0A858BQZ5</accession>
<protein>
    <submittedName>
        <fullName evidence="1">Uncharacterized protein</fullName>
    </submittedName>
</protein>
<keyword evidence="2" id="KW-1185">Reference proteome</keyword>
<gene>
    <name evidence="1" type="ORF">Ami103574_02565</name>
</gene>
<dbReference type="AlphaFoldDB" id="A0A858BQZ5"/>